<dbReference type="Proteomes" id="UP001139502">
    <property type="component" value="Unassembled WGS sequence"/>
</dbReference>
<dbReference type="PANTHER" id="PTHR30006">
    <property type="entry name" value="THIAMINE-BINDING PERIPLASMIC PROTEIN-RELATED"/>
    <property type="match status" value="1"/>
</dbReference>
<accession>A0A9X2KGW8</accession>
<dbReference type="EMBL" id="JANAFB010000001">
    <property type="protein sequence ID" value="MCP3424568.1"/>
    <property type="molecule type" value="Genomic_DNA"/>
</dbReference>
<proteinExistence type="predicted"/>
<sequence length="406" mass="44894">MSARHRGGARTPRRRARTATGVGALAAAAVLGLSSCAPPGFNAENQAPLPEKTVKPLQDDETAEGFELDALVAAARQEGPITIYDETGKVTQIAEAFSEKYGIEAHGVKIEANGIDKVRREGESGNIIADVFAVSDAPAVYSDLYEDDILTNWVPGDVRDRLPEEARYPYLTSNNYLVWTYNSDTYGEQCPVSNIWQLTEPEWAGQVALPDPESRAVYTNIWSQAARNYSDEWAQAYEDRYGEELETDQPTAYHEWLVRLAANEPSIFKGDEEVSNAVGPPGQSRPPIGQMAAAKYRNNESKGYSLAPCYGLQPFSAGGMPQTMGYATGTDSPNAAKLYIHFATSQEGMEYIMPDGKVSYDPDVLPPDDRYGLQEHAEEFQPFDTDSPLADYRDTVYWQDLWRSSR</sequence>
<organism evidence="2 3">
    <name type="scientific">Rothia santali</name>
    <dbReference type="NCBI Taxonomy" id="2949643"/>
    <lineage>
        <taxon>Bacteria</taxon>
        <taxon>Bacillati</taxon>
        <taxon>Actinomycetota</taxon>
        <taxon>Actinomycetes</taxon>
        <taxon>Micrococcales</taxon>
        <taxon>Micrococcaceae</taxon>
        <taxon>Rothia</taxon>
    </lineage>
</organism>
<dbReference type="RefSeq" id="WP_254164223.1">
    <property type="nucleotide sequence ID" value="NZ_JANAFB010000001.1"/>
</dbReference>
<protein>
    <submittedName>
        <fullName evidence="2">ABC transporter substrate-binding protein</fullName>
    </submittedName>
</protein>
<dbReference type="SUPFAM" id="SSF53850">
    <property type="entry name" value="Periplasmic binding protein-like II"/>
    <property type="match status" value="1"/>
</dbReference>
<evidence type="ECO:0000256" key="1">
    <source>
        <dbReference type="ARBA" id="ARBA00022729"/>
    </source>
</evidence>
<evidence type="ECO:0000313" key="3">
    <source>
        <dbReference type="Proteomes" id="UP001139502"/>
    </source>
</evidence>
<comment type="caution">
    <text evidence="2">The sequence shown here is derived from an EMBL/GenBank/DDBJ whole genome shotgun (WGS) entry which is preliminary data.</text>
</comment>
<dbReference type="Pfam" id="PF13531">
    <property type="entry name" value="SBP_bac_11"/>
    <property type="match status" value="1"/>
</dbReference>
<dbReference type="Gene3D" id="3.40.190.10">
    <property type="entry name" value="Periplasmic binding protein-like II"/>
    <property type="match status" value="2"/>
</dbReference>
<reference evidence="2" key="1">
    <citation type="submission" date="2022-06" db="EMBL/GenBank/DDBJ databases">
        <title>Rothia sp. isolated from sandalwood seedling.</title>
        <authorList>
            <person name="Tuikhar N."/>
            <person name="Kirdat K."/>
            <person name="Thorat V."/>
            <person name="Swetha P."/>
            <person name="Padma S."/>
            <person name="Sundararaj R."/>
            <person name="Yadav A."/>
        </authorList>
    </citation>
    <scope>NUCLEOTIDE SEQUENCE</scope>
    <source>
        <strain evidence="2">AR01</strain>
    </source>
</reference>
<evidence type="ECO:0000313" key="2">
    <source>
        <dbReference type="EMBL" id="MCP3424568.1"/>
    </source>
</evidence>
<dbReference type="AlphaFoldDB" id="A0A9X2KGW8"/>
<keyword evidence="3" id="KW-1185">Reference proteome</keyword>
<gene>
    <name evidence="2" type="ORF">NBM05_00575</name>
</gene>
<keyword evidence="1" id="KW-0732">Signal</keyword>
<name>A0A9X2KGW8_9MICC</name>